<dbReference type="EMBL" id="JABFDB010000077">
    <property type="protein sequence ID" value="NYZ25201.1"/>
    <property type="molecule type" value="Genomic_DNA"/>
</dbReference>
<accession>A0ABX2TLP5</accession>
<name>A0ABX2TLP5_9PROT</name>
<reference evidence="1 2" key="1">
    <citation type="submission" date="2020-05" db="EMBL/GenBank/DDBJ databases">
        <title>Azospirillum oleiclasticum sp. nov, a nitrogen-fixing and heavy crude oil-emulsifying bacterium isolated from the crude oil of Yumen Oilfield.</title>
        <authorList>
            <person name="Wu D."/>
            <person name="Cai M."/>
            <person name="Zhang X."/>
        </authorList>
    </citation>
    <scope>NUCLEOTIDE SEQUENCE [LARGE SCALE GENOMIC DNA]</scope>
    <source>
        <strain evidence="1 2">ROY-1-1-2</strain>
    </source>
</reference>
<organism evidence="1 2">
    <name type="scientific">Azospirillum oleiclasticum</name>
    <dbReference type="NCBI Taxonomy" id="2735135"/>
    <lineage>
        <taxon>Bacteria</taxon>
        <taxon>Pseudomonadati</taxon>
        <taxon>Pseudomonadota</taxon>
        <taxon>Alphaproteobacteria</taxon>
        <taxon>Rhodospirillales</taxon>
        <taxon>Azospirillaceae</taxon>
        <taxon>Azospirillum</taxon>
    </lineage>
</organism>
<evidence type="ECO:0000313" key="2">
    <source>
        <dbReference type="Proteomes" id="UP000584642"/>
    </source>
</evidence>
<feature type="non-terminal residue" evidence="1">
    <location>
        <position position="44"/>
    </location>
</feature>
<gene>
    <name evidence="1" type="ORF">HND93_36360</name>
</gene>
<comment type="caution">
    <text evidence="1">The sequence shown here is derived from an EMBL/GenBank/DDBJ whole genome shotgun (WGS) entry which is preliminary data.</text>
</comment>
<protein>
    <submittedName>
        <fullName evidence="1">IS110 family transposase</fullName>
    </submittedName>
</protein>
<proteinExistence type="predicted"/>
<sequence>MMKELFIGVDVAKDWLDIHHPGAGARRIDNTPGAVRSFAKACVK</sequence>
<evidence type="ECO:0000313" key="1">
    <source>
        <dbReference type="EMBL" id="NYZ25201.1"/>
    </source>
</evidence>
<keyword evidence="2" id="KW-1185">Reference proteome</keyword>
<dbReference type="Proteomes" id="UP000584642">
    <property type="component" value="Unassembled WGS sequence"/>
</dbReference>